<evidence type="ECO:0000259" key="8">
    <source>
        <dbReference type="SMART" id="SM00881"/>
    </source>
</evidence>
<comment type="subcellular location">
    <subcellularLocation>
        <location evidence="7">Cytoplasm</location>
    </subcellularLocation>
</comment>
<evidence type="ECO:0000256" key="3">
    <source>
        <dbReference type="ARBA" id="ARBA00023015"/>
    </source>
</evidence>
<dbReference type="GO" id="GO:0003700">
    <property type="term" value="F:DNA-binding transcription factor activity"/>
    <property type="evidence" value="ECO:0007669"/>
    <property type="project" value="UniProtKB-UniRule"/>
</dbReference>
<gene>
    <name evidence="7" type="primary">rex</name>
    <name evidence="9" type="ORF">BXY41_104480</name>
</gene>
<evidence type="ECO:0000313" key="9">
    <source>
        <dbReference type="EMBL" id="PPK81677.1"/>
    </source>
</evidence>
<keyword evidence="5 7" id="KW-0238">DNA-binding</keyword>
<dbReference type="EMBL" id="PTJA01000004">
    <property type="protein sequence ID" value="PPK81677.1"/>
    <property type="molecule type" value="Genomic_DNA"/>
</dbReference>
<dbReference type="PANTHER" id="PTHR35786">
    <property type="entry name" value="REDOX-SENSING TRANSCRIPTIONAL REPRESSOR REX"/>
    <property type="match status" value="1"/>
</dbReference>
<dbReference type="NCBIfam" id="NF003994">
    <property type="entry name" value="PRK05472.2-3"/>
    <property type="match status" value="1"/>
</dbReference>
<dbReference type="GO" id="GO:0051775">
    <property type="term" value="P:response to redox state"/>
    <property type="evidence" value="ECO:0007669"/>
    <property type="project" value="InterPro"/>
</dbReference>
<evidence type="ECO:0000256" key="4">
    <source>
        <dbReference type="ARBA" id="ARBA00023027"/>
    </source>
</evidence>
<dbReference type="InterPro" id="IPR009718">
    <property type="entry name" value="Rex_DNA-bd_C_dom"/>
</dbReference>
<protein>
    <recommendedName>
        <fullName evidence="7">Redox-sensing transcriptional repressor Rex</fullName>
    </recommendedName>
</protein>
<dbReference type="AlphaFoldDB" id="A0A2S6HV22"/>
<dbReference type="OrthoDB" id="9784760at2"/>
<comment type="caution">
    <text evidence="9">The sequence shown here is derived from an EMBL/GenBank/DDBJ whole genome shotgun (WGS) entry which is preliminary data.</text>
</comment>
<evidence type="ECO:0000256" key="7">
    <source>
        <dbReference type="HAMAP-Rule" id="MF_01131"/>
    </source>
</evidence>
<dbReference type="SUPFAM" id="SSF46785">
    <property type="entry name" value="Winged helix' DNA-binding domain"/>
    <property type="match status" value="1"/>
</dbReference>
<comment type="function">
    <text evidence="7">Modulates transcription in response to changes in cellular NADH/NAD(+) redox state.</text>
</comment>
<dbReference type="NCBIfam" id="NF003996">
    <property type="entry name" value="PRK05472.2-5"/>
    <property type="match status" value="1"/>
</dbReference>
<dbReference type="Pfam" id="PF06971">
    <property type="entry name" value="Put_DNA-bind_N"/>
    <property type="match status" value="1"/>
</dbReference>
<feature type="DNA-binding region" description="H-T-H motif" evidence="7">
    <location>
        <begin position="21"/>
        <end position="60"/>
    </location>
</feature>
<accession>A0A2S6HV22</accession>
<dbReference type="NCBIfam" id="NF003995">
    <property type="entry name" value="PRK05472.2-4"/>
    <property type="match status" value="1"/>
</dbReference>
<dbReference type="InterPro" id="IPR003781">
    <property type="entry name" value="CoA-bd"/>
</dbReference>
<dbReference type="SMART" id="SM00881">
    <property type="entry name" value="CoA_binding"/>
    <property type="match status" value="1"/>
</dbReference>
<dbReference type="Pfam" id="PF02629">
    <property type="entry name" value="CoA_binding"/>
    <property type="match status" value="1"/>
</dbReference>
<dbReference type="GO" id="GO:0045892">
    <property type="term" value="P:negative regulation of DNA-templated transcription"/>
    <property type="evidence" value="ECO:0007669"/>
    <property type="project" value="InterPro"/>
</dbReference>
<dbReference type="InterPro" id="IPR036291">
    <property type="entry name" value="NAD(P)-bd_dom_sf"/>
</dbReference>
<feature type="domain" description="CoA-binding" evidence="8">
    <location>
        <begin position="85"/>
        <end position="186"/>
    </location>
</feature>
<keyword evidence="1 7" id="KW-0963">Cytoplasm</keyword>
<sequence>MEEKRHMVGGISRKSLERLPVYHHYLEKKSSDGLETISAPAIALDLQLNEVQVRKDLALVAKTAGKPKMGYVIKELIADMEEFLGFHNTNQAALVGVGYLGKALLSYKGFEQYGVEIVMAFDADGRKVNTRIGGKMVLSMDKLENLCQRMNIHIGIITVPAEYAQGVCDRLVAGGVKAIWNFAPVHLTVPPHILVQNENMAVSLAALSKYLYEVEKNGWQETKEEDD</sequence>
<keyword evidence="6 7" id="KW-0804">Transcription</keyword>
<dbReference type="PANTHER" id="PTHR35786:SF1">
    <property type="entry name" value="REDOX-SENSING TRANSCRIPTIONAL REPRESSOR REX 1"/>
    <property type="match status" value="1"/>
</dbReference>
<evidence type="ECO:0000256" key="6">
    <source>
        <dbReference type="ARBA" id="ARBA00023163"/>
    </source>
</evidence>
<keyword evidence="10" id="KW-1185">Reference proteome</keyword>
<comment type="similarity">
    <text evidence="7">Belongs to the transcriptional regulatory Rex family.</text>
</comment>
<feature type="binding site" evidence="7">
    <location>
        <begin position="96"/>
        <end position="101"/>
    </location>
    <ligand>
        <name>NAD(+)</name>
        <dbReference type="ChEBI" id="CHEBI:57540"/>
    </ligand>
</feature>
<dbReference type="SUPFAM" id="SSF51735">
    <property type="entry name" value="NAD(P)-binding Rossmann-fold domains"/>
    <property type="match status" value="1"/>
</dbReference>
<evidence type="ECO:0000256" key="5">
    <source>
        <dbReference type="ARBA" id="ARBA00023125"/>
    </source>
</evidence>
<organism evidence="9 10">
    <name type="scientific">Lacrimispora xylanisolvens</name>
    <dbReference type="NCBI Taxonomy" id="384636"/>
    <lineage>
        <taxon>Bacteria</taxon>
        <taxon>Bacillati</taxon>
        <taxon>Bacillota</taxon>
        <taxon>Clostridia</taxon>
        <taxon>Lachnospirales</taxon>
        <taxon>Lachnospiraceae</taxon>
        <taxon>Lacrimispora</taxon>
    </lineage>
</organism>
<dbReference type="HAMAP" id="MF_01131">
    <property type="entry name" value="Rex"/>
    <property type="match status" value="1"/>
</dbReference>
<dbReference type="Gene3D" id="3.40.50.720">
    <property type="entry name" value="NAD(P)-binding Rossmann-like Domain"/>
    <property type="match status" value="1"/>
</dbReference>
<dbReference type="InterPro" id="IPR036390">
    <property type="entry name" value="WH_DNA-bd_sf"/>
</dbReference>
<keyword evidence="2 7" id="KW-0678">Repressor</keyword>
<dbReference type="InterPro" id="IPR036388">
    <property type="entry name" value="WH-like_DNA-bd_sf"/>
</dbReference>
<dbReference type="GO" id="GO:0003677">
    <property type="term" value="F:DNA binding"/>
    <property type="evidence" value="ECO:0007669"/>
    <property type="project" value="UniProtKB-UniRule"/>
</dbReference>
<proteinExistence type="inferred from homology"/>
<keyword evidence="4 7" id="KW-0520">NAD</keyword>
<evidence type="ECO:0000313" key="10">
    <source>
        <dbReference type="Proteomes" id="UP000237749"/>
    </source>
</evidence>
<evidence type="ECO:0000256" key="1">
    <source>
        <dbReference type="ARBA" id="ARBA00022490"/>
    </source>
</evidence>
<reference evidence="9 10" key="1">
    <citation type="submission" date="2018-02" db="EMBL/GenBank/DDBJ databases">
        <title>Genomic Encyclopedia of Archaeal and Bacterial Type Strains, Phase II (KMG-II): from individual species to whole genera.</title>
        <authorList>
            <person name="Goeker M."/>
        </authorList>
    </citation>
    <scope>NUCLEOTIDE SEQUENCE [LARGE SCALE GENOMIC DNA]</scope>
    <source>
        <strain evidence="9 10">DSM 3808</strain>
    </source>
</reference>
<keyword evidence="3 7" id="KW-0805">Transcription regulation</keyword>
<dbReference type="RefSeq" id="WP_104436755.1">
    <property type="nucleotide sequence ID" value="NZ_PTJA01000004.1"/>
</dbReference>
<dbReference type="GO" id="GO:0005737">
    <property type="term" value="C:cytoplasm"/>
    <property type="evidence" value="ECO:0007669"/>
    <property type="project" value="UniProtKB-SubCell"/>
</dbReference>
<dbReference type="Gene3D" id="1.10.10.10">
    <property type="entry name" value="Winged helix-like DNA-binding domain superfamily/Winged helix DNA-binding domain"/>
    <property type="match status" value="1"/>
</dbReference>
<comment type="subunit">
    <text evidence="7">Homodimer.</text>
</comment>
<dbReference type="Proteomes" id="UP000237749">
    <property type="component" value="Unassembled WGS sequence"/>
</dbReference>
<dbReference type="InterPro" id="IPR022876">
    <property type="entry name" value="Tscrpt_rep_Rex"/>
</dbReference>
<name>A0A2S6HV22_9FIRM</name>
<evidence type="ECO:0000256" key="2">
    <source>
        <dbReference type="ARBA" id="ARBA00022491"/>
    </source>
</evidence>